<evidence type="ECO:0000256" key="2">
    <source>
        <dbReference type="ARBA" id="ARBA00022692"/>
    </source>
</evidence>
<reference evidence="7 8" key="1">
    <citation type="journal article" date="2017" name="Arch. Microbiol.">
        <title>Mariprofundus micogutta sp. nov., a novel iron-oxidizing zetaproteobacterium isolated from a deep-sea hydrothermal field at the Bayonnaise knoll of the Izu-Ogasawara arc, and a description of Mariprofundales ord. nov. and Zetaproteobacteria classis nov.</title>
        <authorList>
            <person name="Makita H."/>
            <person name="Tanaka E."/>
            <person name="Mitsunobu S."/>
            <person name="Miyazaki M."/>
            <person name="Nunoura T."/>
            <person name="Uematsu K."/>
            <person name="Takaki Y."/>
            <person name="Nishi S."/>
            <person name="Shimamura S."/>
            <person name="Takai K."/>
        </authorList>
    </citation>
    <scope>NUCLEOTIDE SEQUENCE [LARGE SCALE GENOMIC DNA]</scope>
    <source>
        <strain evidence="7 8">ET2</strain>
    </source>
</reference>
<organism evidence="7 8">
    <name type="scientific">Mariprofundus micogutta</name>
    <dbReference type="NCBI Taxonomy" id="1921010"/>
    <lineage>
        <taxon>Bacteria</taxon>
        <taxon>Pseudomonadati</taxon>
        <taxon>Pseudomonadota</taxon>
        <taxon>Candidatius Mariprofundia</taxon>
        <taxon>Mariprofundales</taxon>
        <taxon>Mariprofundaceae</taxon>
        <taxon>Mariprofundus</taxon>
    </lineage>
</organism>
<dbReference type="AlphaFoldDB" id="A0A1L8CKZ7"/>
<dbReference type="Proteomes" id="UP000231632">
    <property type="component" value="Unassembled WGS sequence"/>
</dbReference>
<evidence type="ECO:0000259" key="6">
    <source>
        <dbReference type="Pfam" id="PF04116"/>
    </source>
</evidence>
<keyword evidence="8" id="KW-1185">Reference proteome</keyword>
<comment type="subcellular location">
    <subcellularLocation>
        <location evidence="1">Membrane</location>
    </subcellularLocation>
</comment>
<accession>A0A1L8CKZ7</accession>
<dbReference type="InterPro" id="IPR050307">
    <property type="entry name" value="Sterol_Desaturase_Related"/>
</dbReference>
<dbReference type="GO" id="GO:0008610">
    <property type="term" value="P:lipid biosynthetic process"/>
    <property type="evidence" value="ECO:0007669"/>
    <property type="project" value="InterPro"/>
</dbReference>
<name>A0A1L8CKZ7_9PROT</name>
<keyword evidence="2 5" id="KW-0812">Transmembrane</keyword>
<dbReference type="PANTHER" id="PTHR11863">
    <property type="entry name" value="STEROL DESATURASE"/>
    <property type="match status" value="1"/>
</dbReference>
<dbReference type="Pfam" id="PF04116">
    <property type="entry name" value="FA_hydroxylase"/>
    <property type="match status" value="1"/>
</dbReference>
<protein>
    <recommendedName>
        <fullName evidence="6">Fatty acid hydroxylase domain-containing protein</fullName>
    </recommendedName>
</protein>
<gene>
    <name evidence="7" type="ORF">MMIC_P0535</name>
</gene>
<dbReference type="STRING" id="1921010.MMIC_P0535"/>
<dbReference type="InterPro" id="IPR006694">
    <property type="entry name" value="Fatty_acid_hydroxylase"/>
</dbReference>
<comment type="caution">
    <text evidence="7">The sequence shown here is derived from an EMBL/GenBank/DDBJ whole genome shotgun (WGS) entry which is preliminary data.</text>
</comment>
<feature type="transmembrane region" description="Helical" evidence="5">
    <location>
        <begin position="102"/>
        <end position="127"/>
    </location>
</feature>
<dbReference type="GO" id="GO:0005506">
    <property type="term" value="F:iron ion binding"/>
    <property type="evidence" value="ECO:0007669"/>
    <property type="project" value="InterPro"/>
</dbReference>
<dbReference type="GO" id="GO:0016020">
    <property type="term" value="C:membrane"/>
    <property type="evidence" value="ECO:0007669"/>
    <property type="project" value="UniProtKB-SubCell"/>
</dbReference>
<evidence type="ECO:0000256" key="3">
    <source>
        <dbReference type="ARBA" id="ARBA00022989"/>
    </source>
</evidence>
<feature type="transmembrane region" description="Helical" evidence="5">
    <location>
        <begin position="23"/>
        <end position="42"/>
    </location>
</feature>
<proteinExistence type="predicted"/>
<dbReference type="EMBL" id="BDFD01000003">
    <property type="protein sequence ID" value="GAV19587.1"/>
    <property type="molecule type" value="Genomic_DNA"/>
</dbReference>
<dbReference type="GO" id="GO:0016491">
    <property type="term" value="F:oxidoreductase activity"/>
    <property type="evidence" value="ECO:0007669"/>
    <property type="project" value="InterPro"/>
</dbReference>
<evidence type="ECO:0000256" key="4">
    <source>
        <dbReference type="ARBA" id="ARBA00023136"/>
    </source>
</evidence>
<sequence>MRATNVFLYLVFIQHGDMDESSIRLAFFFTILIGMALLELFAPRKQLTQGRKRWGANLGIVILDAAIVRLLLPAGATGAAVWAAGHQFGILNWLELPAPITIFAAVVLLDLIIYAQHLLFHALPLLWRLHMVHHADRDIDVTTGLRFHPIEIIISLLIKISCVVLLGAPVMAVIIFEVVLNGMAMFNHANVKLPRRLDALLRLLLITPDVHRIHHSIIKQETNSNYGFNLSIWDRLFGTYRAQPEKGHAAMRIGLEHLQQAPTHQLGFMLRLPFHHQLGQYPILQHKTNDQENPHV</sequence>
<evidence type="ECO:0000313" key="7">
    <source>
        <dbReference type="EMBL" id="GAV19587.1"/>
    </source>
</evidence>
<feature type="transmembrane region" description="Helical" evidence="5">
    <location>
        <begin position="54"/>
        <end position="82"/>
    </location>
</feature>
<keyword evidence="4 5" id="KW-0472">Membrane</keyword>
<feature type="domain" description="Fatty acid hydroxylase" evidence="6">
    <location>
        <begin position="103"/>
        <end position="239"/>
    </location>
</feature>
<feature type="transmembrane region" description="Helical" evidence="5">
    <location>
        <begin position="156"/>
        <end position="180"/>
    </location>
</feature>
<evidence type="ECO:0000256" key="5">
    <source>
        <dbReference type="SAM" id="Phobius"/>
    </source>
</evidence>
<evidence type="ECO:0000256" key="1">
    <source>
        <dbReference type="ARBA" id="ARBA00004370"/>
    </source>
</evidence>
<evidence type="ECO:0000313" key="8">
    <source>
        <dbReference type="Proteomes" id="UP000231632"/>
    </source>
</evidence>
<keyword evidence="3 5" id="KW-1133">Transmembrane helix</keyword>